<evidence type="ECO:0000259" key="4">
    <source>
        <dbReference type="PROSITE" id="PS50956"/>
    </source>
</evidence>
<evidence type="ECO:0000313" key="6">
    <source>
        <dbReference type="Proteomes" id="UP001267426"/>
    </source>
</evidence>
<dbReference type="PANTHER" id="PTHR30154:SF53">
    <property type="entry name" value="HTH-TYPE TRANSCRIPTIONAL REGULATOR LRPC"/>
    <property type="match status" value="1"/>
</dbReference>
<accession>A0ABU3BN35</accession>
<dbReference type="InterPro" id="IPR019885">
    <property type="entry name" value="Tscrpt_reg_HTH_AsnC-type_CS"/>
</dbReference>
<dbReference type="InterPro" id="IPR036388">
    <property type="entry name" value="WH-like_DNA-bd_sf"/>
</dbReference>
<dbReference type="InterPro" id="IPR000485">
    <property type="entry name" value="AsnC-type_HTH_dom"/>
</dbReference>
<dbReference type="Pfam" id="PF01037">
    <property type="entry name" value="AsnC_trans_reg"/>
    <property type="match status" value="1"/>
</dbReference>
<dbReference type="PROSITE" id="PS50956">
    <property type="entry name" value="HTH_ASNC_2"/>
    <property type="match status" value="1"/>
</dbReference>
<organism evidence="5 6">
    <name type="scientific">Rubrivirga litoralis</name>
    <dbReference type="NCBI Taxonomy" id="3075598"/>
    <lineage>
        <taxon>Bacteria</taxon>
        <taxon>Pseudomonadati</taxon>
        <taxon>Rhodothermota</taxon>
        <taxon>Rhodothermia</taxon>
        <taxon>Rhodothermales</taxon>
        <taxon>Rubricoccaceae</taxon>
        <taxon>Rubrivirga</taxon>
    </lineage>
</organism>
<dbReference type="SMART" id="SM00344">
    <property type="entry name" value="HTH_ASNC"/>
    <property type="match status" value="1"/>
</dbReference>
<dbReference type="PROSITE" id="PS00519">
    <property type="entry name" value="HTH_ASNC_1"/>
    <property type="match status" value="1"/>
</dbReference>
<keyword evidence="1" id="KW-0805">Transcription regulation</keyword>
<reference evidence="5 6" key="1">
    <citation type="submission" date="2023-09" db="EMBL/GenBank/DDBJ databases">
        <authorList>
            <person name="Rey-Velasco X."/>
        </authorList>
    </citation>
    <scope>NUCLEOTIDE SEQUENCE [LARGE SCALE GENOMIC DNA]</scope>
    <source>
        <strain evidence="5 6">F394</strain>
    </source>
</reference>
<evidence type="ECO:0000256" key="2">
    <source>
        <dbReference type="ARBA" id="ARBA00023125"/>
    </source>
</evidence>
<keyword evidence="6" id="KW-1185">Reference proteome</keyword>
<dbReference type="SUPFAM" id="SSF46785">
    <property type="entry name" value="Winged helix' DNA-binding domain"/>
    <property type="match status" value="1"/>
</dbReference>
<evidence type="ECO:0000256" key="1">
    <source>
        <dbReference type="ARBA" id="ARBA00023015"/>
    </source>
</evidence>
<dbReference type="PRINTS" id="PR00033">
    <property type="entry name" value="HTHASNC"/>
</dbReference>
<evidence type="ECO:0000313" key="5">
    <source>
        <dbReference type="EMBL" id="MDT0630702.1"/>
    </source>
</evidence>
<dbReference type="Gene3D" id="1.10.10.10">
    <property type="entry name" value="Winged helix-like DNA-binding domain superfamily/Winged helix DNA-binding domain"/>
    <property type="match status" value="1"/>
</dbReference>
<dbReference type="Pfam" id="PF13404">
    <property type="entry name" value="HTH_AsnC-type"/>
    <property type="match status" value="1"/>
</dbReference>
<gene>
    <name evidence="5" type="ORF">RM540_02990</name>
</gene>
<keyword evidence="3" id="KW-0804">Transcription</keyword>
<protein>
    <submittedName>
        <fullName evidence="5">Lrp/AsnC family transcriptional regulator</fullName>
    </submittedName>
</protein>
<evidence type="ECO:0000256" key="3">
    <source>
        <dbReference type="ARBA" id="ARBA00023163"/>
    </source>
</evidence>
<keyword evidence="2" id="KW-0238">DNA-binding</keyword>
<dbReference type="InterPro" id="IPR036390">
    <property type="entry name" value="WH_DNA-bd_sf"/>
</dbReference>
<dbReference type="InterPro" id="IPR011008">
    <property type="entry name" value="Dimeric_a/b-barrel"/>
</dbReference>
<comment type="caution">
    <text evidence="5">The sequence shown here is derived from an EMBL/GenBank/DDBJ whole genome shotgun (WGS) entry which is preliminary data.</text>
</comment>
<dbReference type="InterPro" id="IPR019888">
    <property type="entry name" value="Tscrpt_reg_AsnC-like"/>
</dbReference>
<dbReference type="Proteomes" id="UP001267426">
    <property type="component" value="Unassembled WGS sequence"/>
</dbReference>
<feature type="domain" description="HTH asnC-type" evidence="4">
    <location>
        <begin position="1"/>
        <end position="62"/>
    </location>
</feature>
<dbReference type="RefSeq" id="WP_311661990.1">
    <property type="nucleotide sequence ID" value="NZ_JAVRHT010000004.1"/>
</dbReference>
<proteinExistence type="predicted"/>
<dbReference type="InterPro" id="IPR019887">
    <property type="entry name" value="Tscrpt_reg_AsnC/Lrp_C"/>
</dbReference>
<dbReference type="Gene3D" id="3.30.70.920">
    <property type="match status" value="1"/>
</dbReference>
<dbReference type="EMBL" id="JAVRHT010000004">
    <property type="protein sequence ID" value="MDT0630702.1"/>
    <property type="molecule type" value="Genomic_DNA"/>
</dbReference>
<name>A0ABU3BN35_9BACT</name>
<sequence length="145" mass="15944">MDTLDHRLLREVQADARLSYAELGRRVGLSPPAVAERLRRLEASGVVTGYHAAVDPARLGRPVQAILHMQVDRARFQRSVEQIQQLDDVLQCYRTTGSSSLVMVVAVASTEALEALIDRLLPFGEPVTQLVLSVPVPRRPVAPNS</sequence>
<dbReference type="SUPFAM" id="SSF54909">
    <property type="entry name" value="Dimeric alpha+beta barrel"/>
    <property type="match status" value="1"/>
</dbReference>
<dbReference type="PANTHER" id="PTHR30154">
    <property type="entry name" value="LEUCINE-RESPONSIVE REGULATORY PROTEIN"/>
    <property type="match status" value="1"/>
</dbReference>